<reference evidence="3" key="1">
    <citation type="submission" date="2017-10" db="EMBL/GenBank/DDBJ databases">
        <authorList>
            <person name="Toshchakov S.V."/>
            <person name="Goeva M.A."/>
        </authorList>
    </citation>
    <scope>NUCLEOTIDE SEQUENCE [LARGE SCALE GENOMIC DNA]</scope>
    <source>
        <strain evidence="3">JR1/69-1-13</strain>
    </source>
</reference>
<dbReference type="RefSeq" id="WP_109516039.1">
    <property type="nucleotide sequence ID" value="NZ_PDOA01000003.1"/>
</dbReference>
<dbReference type="SUPFAM" id="SSF55874">
    <property type="entry name" value="ATPase domain of HSP90 chaperone/DNA topoisomerase II/histidine kinase"/>
    <property type="match status" value="1"/>
</dbReference>
<proteinExistence type="predicted"/>
<keyword evidence="2" id="KW-0547">Nucleotide-binding</keyword>
<keyword evidence="2" id="KW-0067">ATP-binding</keyword>
<organism evidence="2 3">
    <name type="scientific">Teichococcus aestuarii</name>
    <dbReference type="NCBI Taxonomy" id="568898"/>
    <lineage>
        <taxon>Bacteria</taxon>
        <taxon>Pseudomonadati</taxon>
        <taxon>Pseudomonadota</taxon>
        <taxon>Alphaproteobacteria</taxon>
        <taxon>Acetobacterales</taxon>
        <taxon>Roseomonadaceae</taxon>
        <taxon>Roseomonas</taxon>
    </lineage>
</organism>
<dbReference type="EMBL" id="PDOA01000003">
    <property type="protein sequence ID" value="PWC29464.1"/>
    <property type="molecule type" value="Genomic_DNA"/>
</dbReference>
<evidence type="ECO:0000256" key="1">
    <source>
        <dbReference type="SAM" id="MobiDB-lite"/>
    </source>
</evidence>
<dbReference type="Proteomes" id="UP000245048">
    <property type="component" value="Unassembled WGS sequence"/>
</dbReference>
<evidence type="ECO:0000313" key="2">
    <source>
        <dbReference type="EMBL" id="PWC29464.1"/>
    </source>
</evidence>
<dbReference type="OrthoDB" id="8404469at2"/>
<keyword evidence="3" id="KW-1185">Reference proteome</keyword>
<gene>
    <name evidence="2" type="ORF">CR165_05795</name>
</gene>
<dbReference type="AlphaFoldDB" id="A0A2U1V6F9"/>
<sequence>MSTTVTKLRVKDEDFLVASMIERCPKSMMIRELLQNALEAAGSAPEGERRVEFSTVPVEGTPKLAVWNSGTGLTGPELYRMCDIAASIRKETGLDRNFGMGAKVASLPSNQNGMRYRSARKGMVQEVMIGKFGGVYGRLLRPGTDGQMREVIHVTESAAAEGRPLDQEWTEVVLFGNAPEQNTALDPYNGHPRSPAHWLIETIGHRFFRFPAGTEVIIKPGIARLTQPLRVVSLAERLAQLEHYEAVKGPDGIVLHYAYDADLPRKEGVMLHESLGAVVHQNEMYAVARGNAWRREAPSFGIPFAARSVIVLVELPADYPVQPEAYREFLRYRTATQAQVRLMDYAGLVSRHIPEWLSRLLADASPDALYLDEVREMMRTMLEQMEVQRRRPPPKPGLPGAQPPAPPAAAAKPETPPPAPVLETPPALFLLRDPAELADRELTHRAAAYYAETHQLHINLAYPAVPALAERLLALAPATVESEAATSAAQTISERAMVMRVVRALAYGLAKRDQPKAWREQHLRALLSPESLTLAGDDIETGWPDAEQAMRTALAALPPAPAESEAEAAVPA</sequence>
<evidence type="ECO:0000313" key="3">
    <source>
        <dbReference type="Proteomes" id="UP000245048"/>
    </source>
</evidence>
<accession>A0A2U1V6F9</accession>
<dbReference type="GO" id="GO:0005524">
    <property type="term" value="F:ATP binding"/>
    <property type="evidence" value="ECO:0007669"/>
    <property type="project" value="UniProtKB-KW"/>
</dbReference>
<protein>
    <submittedName>
        <fullName evidence="2">ATP-binding protein</fullName>
    </submittedName>
</protein>
<feature type="region of interest" description="Disordered" evidence="1">
    <location>
        <begin position="386"/>
        <end position="424"/>
    </location>
</feature>
<name>A0A2U1V6F9_9PROT</name>
<comment type="caution">
    <text evidence="2">The sequence shown here is derived from an EMBL/GenBank/DDBJ whole genome shotgun (WGS) entry which is preliminary data.</text>
</comment>
<feature type="compositionally biased region" description="Pro residues" evidence="1">
    <location>
        <begin position="394"/>
        <end position="407"/>
    </location>
</feature>
<dbReference type="InterPro" id="IPR036890">
    <property type="entry name" value="HATPase_C_sf"/>
</dbReference>